<keyword evidence="1" id="KW-0732">Signal</keyword>
<organism evidence="2">
    <name type="scientific">Jonesiaceae bacterium BS-20</name>
    <dbReference type="NCBI Taxonomy" id="3120821"/>
    <lineage>
        <taxon>Bacteria</taxon>
        <taxon>Bacillati</taxon>
        <taxon>Actinomycetota</taxon>
        <taxon>Actinomycetes</taxon>
        <taxon>Micrococcales</taxon>
        <taxon>Jonesiaceae</taxon>
    </lineage>
</organism>
<proteinExistence type="predicted"/>
<reference evidence="2" key="1">
    <citation type="submission" date="2024-02" db="EMBL/GenBank/DDBJ databases">
        <title>Tomenella chthoni gen. nov. sp. nov., a member of the family Jonesiaceae isolated from bat guano.</title>
        <authorList>
            <person name="Miller S.L."/>
            <person name="King J."/>
            <person name="Sankaranarayanan K."/>
            <person name="Lawson P.A."/>
        </authorList>
    </citation>
    <scope>NUCLEOTIDE SEQUENCE</scope>
    <source>
        <strain evidence="2">BS-20</strain>
    </source>
</reference>
<dbReference type="AlphaFoldDB" id="A0AAU7DTN7"/>
<evidence type="ECO:0000313" key="2">
    <source>
        <dbReference type="EMBL" id="XBH20667.1"/>
    </source>
</evidence>
<feature type="chain" id="PRO_5043582583" evidence="1">
    <location>
        <begin position="26"/>
        <end position="186"/>
    </location>
</feature>
<evidence type="ECO:0000256" key="1">
    <source>
        <dbReference type="SAM" id="SignalP"/>
    </source>
</evidence>
<sequence>MPTKYKTITTALVAALAAMTAPVAACSSQPSAEFTAAATRAISAGEPPPQHPSAQGPLDQGPLDQLDTIELQAAIAGLQLLLDQEYRATVELDSELMMPVHTDGWSFGNHDYGYLENLRSNGTTVIGHTPAQILSVLEATSPEPGRWLITALTSELSMEILTADGVHLLDTRGKGSLMATYEILRS</sequence>
<protein>
    <submittedName>
        <fullName evidence="2">Uncharacterized protein</fullName>
    </submittedName>
</protein>
<accession>A0AAU7DTN7</accession>
<dbReference type="EMBL" id="CP146203">
    <property type="protein sequence ID" value="XBH20667.1"/>
    <property type="molecule type" value="Genomic_DNA"/>
</dbReference>
<gene>
    <name evidence="2" type="ORF">V5R04_10530</name>
</gene>
<name>A0AAU7DTN7_9MICO</name>
<feature type="signal peptide" evidence="1">
    <location>
        <begin position="1"/>
        <end position="25"/>
    </location>
</feature>